<name>A0A7I5ECN3_HAECO</name>
<feature type="region of interest" description="Disordered" evidence="1">
    <location>
        <begin position="194"/>
        <end position="214"/>
    </location>
</feature>
<sequence length="330" mass="38277">MAELLKRSRLASSHQLFPIYGFFVVLLAHFTATTLEFSVEEYSPTASHHYHRTRHARERHTSPYKSAASFTTNTLSNQYESFSLNCPHVADASNENVRIEVTWTQNNTIWLKVEKGEKKIFNRLTTFNKRVVAGKTVLRVLLNDGRYFFDYDELTGDFAMEIRPVHVDEDAGVWQCHVTVYQKGNTHTLTSRSRVKVPHGQRPHNSLQTTSTSHRANDYSLMSQRRPDLELRDSRKFNKVSSFTRNEQKVIQISRDETKRSKTVVFDRQSPPMPQAPQLYASFDYEMMINQSDDDQNYSQRSRIRSAYFSSASSQVFSLYIIASIIYNMS</sequence>
<dbReference type="AlphaFoldDB" id="A0A7I5ECN3"/>
<feature type="domain" description="Ig-like" evidence="2">
    <location>
        <begin position="63"/>
        <end position="196"/>
    </location>
</feature>
<dbReference type="PROSITE" id="PS50835">
    <property type="entry name" value="IG_LIKE"/>
    <property type="match status" value="1"/>
</dbReference>
<keyword evidence="3" id="KW-1185">Reference proteome</keyword>
<dbReference type="InterPro" id="IPR013783">
    <property type="entry name" value="Ig-like_fold"/>
</dbReference>
<dbReference type="Proteomes" id="UP000025227">
    <property type="component" value="Unplaced"/>
</dbReference>
<feature type="compositionally biased region" description="Polar residues" evidence="1">
    <location>
        <begin position="203"/>
        <end position="214"/>
    </location>
</feature>
<dbReference type="InterPro" id="IPR007110">
    <property type="entry name" value="Ig-like_dom"/>
</dbReference>
<evidence type="ECO:0000256" key="1">
    <source>
        <dbReference type="SAM" id="MobiDB-lite"/>
    </source>
</evidence>
<accession>A0A7I5ECN3</accession>
<protein>
    <submittedName>
        <fullName evidence="4">Ig-like domain-containing protein</fullName>
    </submittedName>
</protein>
<evidence type="ECO:0000313" key="3">
    <source>
        <dbReference type="Proteomes" id="UP000025227"/>
    </source>
</evidence>
<dbReference type="WBParaSite" id="HCON_00148255-00001">
    <property type="protein sequence ID" value="HCON_00148255-00001"/>
    <property type="gene ID" value="HCON_00148255"/>
</dbReference>
<dbReference type="Gene3D" id="2.60.40.10">
    <property type="entry name" value="Immunoglobulins"/>
    <property type="match status" value="1"/>
</dbReference>
<dbReference type="OMA" id="RHEKSTI"/>
<evidence type="ECO:0000259" key="2">
    <source>
        <dbReference type="PROSITE" id="PS50835"/>
    </source>
</evidence>
<proteinExistence type="predicted"/>
<dbReference type="OrthoDB" id="5806254at2759"/>
<organism evidence="3 4">
    <name type="scientific">Haemonchus contortus</name>
    <name type="common">Barber pole worm</name>
    <dbReference type="NCBI Taxonomy" id="6289"/>
    <lineage>
        <taxon>Eukaryota</taxon>
        <taxon>Metazoa</taxon>
        <taxon>Ecdysozoa</taxon>
        <taxon>Nematoda</taxon>
        <taxon>Chromadorea</taxon>
        <taxon>Rhabditida</taxon>
        <taxon>Rhabditina</taxon>
        <taxon>Rhabditomorpha</taxon>
        <taxon>Strongyloidea</taxon>
        <taxon>Trichostrongylidae</taxon>
        <taxon>Haemonchus</taxon>
    </lineage>
</organism>
<reference evidence="4" key="1">
    <citation type="submission" date="2020-12" db="UniProtKB">
        <authorList>
            <consortium name="WormBaseParasite"/>
        </authorList>
    </citation>
    <scope>IDENTIFICATION</scope>
    <source>
        <strain evidence="4">MHco3</strain>
    </source>
</reference>
<evidence type="ECO:0000313" key="4">
    <source>
        <dbReference type="WBParaSite" id="HCON_00148255-00001"/>
    </source>
</evidence>